<protein>
    <submittedName>
        <fullName evidence="1">Uncharacterized protein</fullName>
    </submittedName>
</protein>
<organism evidence="1 2">
    <name type="scientific">Actinoallomurus acaciae</name>
    <dbReference type="NCBI Taxonomy" id="502577"/>
    <lineage>
        <taxon>Bacteria</taxon>
        <taxon>Bacillati</taxon>
        <taxon>Actinomycetota</taxon>
        <taxon>Actinomycetes</taxon>
        <taxon>Streptosporangiales</taxon>
        <taxon>Thermomonosporaceae</taxon>
        <taxon>Actinoallomurus</taxon>
    </lineage>
</organism>
<reference evidence="1 2" key="1">
    <citation type="submission" date="2024-09" db="EMBL/GenBank/DDBJ databases">
        <authorList>
            <person name="Sun Q."/>
            <person name="Mori K."/>
        </authorList>
    </citation>
    <scope>NUCLEOTIDE SEQUENCE [LARGE SCALE GENOMIC DNA]</scope>
    <source>
        <strain evidence="1 2">TBRC 0563</strain>
    </source>
</reference>
<sequence>MMLPSPQRPFQRIKGVRSASGIRINEDASSGRSEILGFLRSWSALVADECSVRKPASPDCNSLTPFLIRHLDWLLAHPAAGDFEEEVAALTVRLRQITESGPKQFDIGQCVRPGCDARLFAVHSAGSGKCEVHCGAGHAWQADQWLHLYRQLQGAR</sequence>
<name>A0ABV5YNB5_9ACTN</name>
<comment type="caution">
    <text evidence="1">The sequence shown here is derived from an EMBL/GenBank/DDBJ whole genome shotgun (WGS) entry which is preliminary data.</text>
</comment>
<evidence type="ECO:0000313" key="2">
    <source>
        <dbReference type="Proteomes" id="UP001589627"/>
    </source>
</evidence>
<dbReference type="Proteomes" id="UP001589627">
    <property type="component" value="Unassembled WGS sequence"/>
</dbReference>
<gene>
    <name evidence="1" type="ORF">ACFFNX_30670</name>
</gene>
<keyword evidence="2" id="KW-1185">Reference proteome</keyword>
<accession>A0ABV5YNB5</accession>
<evidence type="ECO:0000313" key="1">
    <source>
        <dbReference type="EMBL" id="MFB9836545.1"/>
    </source>
</evidence>
<proteinExistence type="predicted"/>
<dbReference type="EMBL" id="JBHLZP010000287">
    <property type="protein sequence ID" value="MFB9836545.1"/>
    <property type="molecule type" value="Genomic_DNA"/>
</dbReference>